<protein>
    <submittedName>
        <fullName evidence="2">Uncharacterized protein</fullName>
    </submittedName>
</protein>
<feature type="transmembrane region" description="Helical" evidence="1">
    <location>
        <begin position="75"/>
        <end position="96"/>
    </location>
</feature>
<dbReference type="Proteomes" id="UP000243589">
    <property type="component" value="Unassembled WGS sequence"/>
</dbReference>
<dbReference type="RefSeq" id="WP_157452676.1">
    <property type="nucleotide sequence ID" value="NZ_LQQC01000004.1"/>
</dbReference>
<sequence>MAKRNRTSRQRTEGAEYSVAARPVRSDRRVLWVFIASAIVSLALCLLGIAMSLMAAHFMQPMQQLGVPNSQLLGMWFLASAGWLMTAATIIVYWVALTRKTAKKRIRWALAAVCTAALFPASWILFYI</sequence>
<keyword evidence="3" id="KW-1185">Reference proteome</keyword>
<accession>A0A150HB82</accession>
<evidence type="ECO:0000256" key="1">
    <source>
        <dbReference type="SAM" id="Phobius"/>
    </source>
</evidence>
<keyword evidence="1" id="KW-0812">Transmembrane</keyword>
<dbReference type="AlphaFoldDB" id="A0A150HB82"/>
<feature type="transmembrane region" description="Helical" evidence="1">
    <location>
        <begin position="30"/>
        <end position="55"/>
    </location>
</feature>
<comment type="caution">
    <text evidence="2">The sequence shown here is derived from an EMBL/GenBank/DDBJ whole genome shotgun (WGS) entry which is preliminary data.</text>
</comment>
<evidence type="ECO:0000313" key="2">
    <source>
        <dbReference type="EMBL" id="KXZ59369.1"/>
    </source>
</evidence>
<dbReference type="PATRIC" id="fig|479117.4.peg.301"/>
<gene>
    <name evidence="2" type="ORF">Bravens_00303</name>
</gene>
<reference evidence="2 3" key="1">
    <citation type="submission" date="2016-01" db="EMBL/GenBank/DDBJ databases">
        <title>Use of Whole Genome Sequencing to ascertain that Brevibacterium massiliense (Roux, Raoult 2009) is a later heterotypic synonym of Brevibacterium ravenspurgense (Mages 2008).</title>
        <authorList>
            <person name="Bernier A.-M."/>
            <person name="Burdz T."/>
            <person name="Huynh C."/>
            <person name="Pachecho A.L."/>
            <person name="Wiebe D."/>
            <person name="Bonner C."/>
            <person name="Bernard K."/>
        </authorList>
    </citation>
    <scope>NUCLEOTIDE SEQUENCE [LARGE SCALE GENOMIC DNA]</scope>
    <source>
        <strain evidence="2 3">CCUG56047</strain>
    </source>
</reference>
<evidence type="ECO:0000313" key="3">
    <source>
        <dbReference type="Proteomes" id="UP000243589"/>
    </source>
</evidence>
<organism evidence="2 3">
    <name type="scientific">Brevibacterium ravenspurgense</name>
    <dbReference type="NCBI Taxonomy" id="479117"/>
    <lineage>
        <taxon>Bacteria</taxon>
        <taxon>Bacillati</taxon>
        <taxon>Actinomycetota</taxon>
        <taxon>Actinomycetes</taxon>
        <taxon>Micrococcales</taxon>
        <taxon>Brevibacteriaceae</taxon>
        <taxon>Brevibacterium</taxon>
    </lineage>
</organism>
<name>A0A150HB82_9MICO</name>
<feature type="transmembrane region" description="Helical" evidence="1">
    <location>
        <begin position="108"/>
        <end position="126"/>
    </location>
</feature>
<dbReference type="EMBL" id="LQQC01000004">
    <property type="protein sequence ID" value="KXZ59369.1"/>
    <property type="molecule type" value="Genomic_DNA"/>
</dbReference>
<keyword evidence="1" id="KW-0472">Membrane</keyword>
<keyword evidence="1" id="KW-1133">Transmembrane helix</keyword>
<proteinExistence type="predicted"/>